<dbReference type="PANTHER" id="PTHR43115:SF4">
    <property type="entry name" value="DEHYDROGENASE_REDUCTASE SDR FAMILY MEMBER 11"/>
    <property type="match status" value="1"/>
</dbReference>
<accession>A0A6I6C9Y4</accession>
<dbReference type="KEGG" id="stab:STABA_v1c03820"/>
<dbReference type="SUPFAM" id="SSF51735">
    <property type="entry name" value="NAD(P)-binding Rossmann-fold domains"/>
    <property type="match status" value="1"/>
</dbReference>
<dbReference type="PRINTS" id="PR00080">
    <property type="entry name" value="SDRFAMILY"/>
</dbReference>
<dbReference type="Proteomes" id="UP000424468">
    <property type="component" value="Chromosome"/>
</dbReference>
<dbReference type="PANTHER" id="PTHR43115">
    <property type="entry name" value="DEHYDROGENASE/REDUCTASE SDR FAMILY MEMBER 11"/>
    <property type="match status" value="1"/>
</dbReference>
<proteinExistence type="inferred from homology"/>
<dbReference type="Gene3D" id="3.40.50.720">
    <property type="entry name" value="NAD(P)-binding Rossmann-like Domain"/>
    <property type="match status" value="1"/>
</dbReference>
<dbReference type="EMBL" id="CP046276">
    <property type="protein sequence ID" value="QGS51745.1"/>
    <property type="molecule type" value="Genomic_DNA"/>
</dbReference>
<dbReference type="AlphaFoldDB" id="A0A6I6C9Y4"/>
<dbReference type="InterPro" id="IPR036291">
    <property type="entry name" value="NAD(P)-bd_dom_sf"/>
</dbReference>
<dbReference type="PRINTS" id="PR00081">
    <property type="entry name" value="GDHRDH"/>
</dbReference>
<dbReference type="PROSITE" id="PS00061">
    <property type="entry name" value="ADH_SHORT"/>
    <property type="match status" value="1"/>
</dbReference>
<evidence type="ECO:0000313" key="5">
    <source>
        <dbReference type="Proteomes" id="UP000424468"/>
    </source>
</evidence>
<evidence type="ECO:0000256" key="1">
    <source>
        <dbReference type="ARBA" id="ARBA00006484"/>
    </source>
</evidence>
<keyword evidence="2" id="KW-0560">Oxidoreductase</keyword>
<dbReference type="OrthoDB" id="9775296at2"/>
<gene>
    <name evidence="4" type="ORF">STABA_v1c03820</name>
</gene>
<dbReference type="InterPro" id="IPR002347">
    <property type="entry name" value="SDR_fam"/>
</dbReference>
<dbReference type="Pfam" id="PF00106">
    <property type="entry name" value="adh_short"/>
    <property type="match status" value="1"/>
</dbReference>
<dbReference type="GO" id="GO:0016616">
    <property type="term" value="F:oxidoreductase activity, acting on the CH-OH group of donors, NAD or NADP as acceptor"/>
    <property type="evidence" value="ECO:0007669"/>
    <property type="project" value="UniProtKB-ARBA"/>
</dbReference>
<comment type="similarity">
    <text evidence="1 3">Belongs to the short-chain dehydrogenases/reductases (SDR) family.</text>
</comment>
<keyword evidence="5" id="KW-1185">Reference proteome</keyword>
<name>A0A6I6C9Y4_9MOLU</name>
<evidence type="ECO:0000256" key="3">
    <source>
        <dbReference type="RuleBase" id="RU000363"/>
    </source>
</evidence>
<dbReference type="CDD" id="cd05233">
    <property type="entry name" value="SDR_c"/>
    <property type="match status" value="1"/>
</dbReference>
<evidence type="ECO:0000313" key="4">
    <source>
        <dbReference type="EMBL" id="QGS51745.1"/>
    </source>
</evidence>
<dbReference type="InterPro" id="IPR020904">
    <property type="entry name" value="Sc_DH/Rdtase_CS"/>
</dbReference>
<reference evidence="4 5" key="1">
    <citation type="submission" date="2019-11" db="EMBL/GenBank/DDBJ databases">
        <title>Complete genome sequence of Spiroplasma tabanidicola TAUS-1 (DSM 22603).</title>
        <authorList>
            <person name="Huang C.-T."/>
            <person name="Lin Y.-C."/>
            <person name="Kuo C.-H."/>
        </authorList>
    </citation>
    <scope>NUCLEOTIDE SEQUENCE [LARGE SCALE GENOMIC DNA]</scope>
    <source>
        <strain evidence="4 5">TAUS-1</strain>
    </source>
</reference>
<evidence type="ECO:0000256" key="2">
    <source>
        <dbReference type="ARBA" id="ARBA00023002"/>
    </source>
</evidence>
<sequence length="239" mass="26511">MKKLVVITGASAGIGKELAIKFSQEGYPLLLLARRVELIETLKLDNVICKSVDVRNYDDFKAAIDEAEKKFGPVDCLINNAGIMPLDKVYNLDLKIQYDMVDINIKGVLNGMNIVINQMKNVKTGTIINVSSVAGRWTSENRVVYNGTKFAVHAISESARKELAPYNVRILTIAPALVDTDLISTTTNEDVLENYHKYKKDLKGGLTAIQVAEVIYYAYSLPQNVSLKEIVLSDTKQVI</sequence>
<dbReference type="FunFam" id="3.40.50.720:FF:000047">
    <property type="entry name" value="NADP-dependent L-serine/L-allo-threonine dehydrogenase"/>
    <property type="match status" value="1"/>
</dbReference>
<protein>
    <submittedName>
        <fullName evidence="4">Oxidoreductase</fullName>
    </submittedName>
</protein>
<organism evidence="4 5">
    <name type="scientific">Spiroplasma tabanidicola</name>
    <dbReference type="NCBI Taxonomy" id="324079"/>
    <lineage>
        <taxon>Bacteria</taxon>
        <taxon>Bacillati</taxon>
        <taxon>Mycoplasmatota</taxon>
        <taxon>Mollicutes</taxon>
        <taxon>Entomoplasmatales</taxon>
        <taxon>Spiroplasmataceae</taxon>
        <taxon>Spiroplasma</taxon>
    </lineage>
</organism>
<dbReference type="RefSeq" id="WP_156006021.1">
    <property type="nucleotide sequence ID" value="NZ_CP046276.1"/>
</dbReference>